<comment type="caution">
    <text evidence="2">The sequence shown here is derived from an EMBL/GenBank/DDBJ whole genome shotgun (WGS) entry which is preliminary data.</text>
</comment>
<gene>
    <name evidence="2" type="ORF">SADUNF_Sadunf14G0082000</name>
</gene>
<protein>
    <submittedName>
        <fullName evidence="2">Uncharacterized protein</fullName>
    </submittedName>
</protein>
<sequence length="97" mass="11630">MRNRTELQKIVLLRKKSTNNLQLGSMKLLVFLNTCRLCLRVEGPFNSLMLYAPITKFFLFTFRFLVFTSNNCFKLEEMLSMKSWREFFAEMNFILIL</sequence>
<accession>A0A835JIN7</accession>
<organism evidence="2 3">
    <name type="scientific">Salix dunnii</name>
    <dbReference type="NCBI Taxonomy" id="1413687"/>
    <lineage>
        <taxon>Eukaryota</taxon>
        <taxon>Viridiplantae</taxon>
        <taxon>Streptophyta</taxon>
        <taxon>Embryophyta</taxon>
        <taxon>Tracheophyta</taxon>
        <taxon>Spermatophyta</taxon>
        <taxon>Magnoliopsida</taxon>
        <taxon>eudicotyledons</taxon>
        <taxon>Gunneridae</taxon>
        <taxon>Pentapetalae</taxon>
        <taxon>rosids</taxon>
        <taxon>fabids</taxon>
        <taxon>Malpighiales</taxon>
        <taxon>Salicaceae</taxon>
        <taxon>Saliceae</taxon>
        <taxon>Salix</taxon>
    </lineage>
</organism>
<keyword evidence="1" id="KW-0812">Transmembrane</keyword>
<keyword evidence="3" id="KW-1185">Reference proteome</keyword>
<proteinExistence type="predicted"/>
<evidence type="ECO:0000256" key="1">
    <source>
        <dbReference type="SAM" id="Phobius"/>
    </source>
</evidence>
<name>A0A835JIN7_9ROSI</name>
<dbReference type="AlphaFoldDB" id="A0A835JIN7"/>
<dbReference type="EMBL" id="JADGMS010000014">
    <property type="protein sequence ID" value="KAF9669189.1"/>
    <property type="molecule type" value="Genomic_DNA"/>
</dbReference>
<evidence type="ECO:0000313" key="3">
    <source>
        <dbReference type="Proteomes" id="UP000657918"/>
    </source>
</evidence>
<keyword evidence="1" id="KW-0472">Membrane</keyword>
<dbReference type="Proteomes" id="UP000657918">
    <property type="component" value="Unassembled WGS sequence"/>
</dbReference>
<evidence type="ECO:0000313" key="2">
    <source>
        <dbReference type="EMBL" id="KAF9669189.1"/>
    </source>
</evidence>
<reference evidence="2 3" key="1">
    <citation type="submission" date="2020-10" db="EMBL/GenBank/DDBJ databases">
        <title>Plant Genome Project.</title>
        <authorList>
            <person name="Zhang R.-G."/>
        </authorList>
    </citation>
    <scope>NUCLEOTIDE SEQUENCE [LARGE SCALE GENOMIC DNA]</scope>
    <source>
        <strain evidence="2">FAFU-HL-1</strain>
        <tissue evidence="2">Leaf</tissue>
    </source>
</reference>
<feature type="transmembrane region" description="Helical" evidence="1">
    <location>
        <begin position="50"/>
        <end position="73"/>
    </location>
</feature>
<keyword evidence="1" id="KW-1133">Transmembrane helix</keyword>